<evidence type="ECO:0000256" key="2">
    <source>
        <dbReference type="ARBA" id="ARBA00005620"/>
    </source>
</evidence>
<dbReference type="Proteomes" id="UP000886520">
    <property type="component" value="Chromosome 8"/>
</dbReference>
<proteinExistence type="inferred from homology"/>
<evidence type="ECO:0000256" key="1">
    <source>
        <dbReference type="ARBA" id="ARBA00004245"/>
    </source>
</evidence>
<evidence type="ECO:0000256" key="4">
    <source>
        <dbReference type="ARBA" id="ARBA00023054"/>
    </source>
</evidence>
<dbReference type="EMBL" id="JABFUD020000008">
    <property type="protein sequence ID" value="KAI5076168.1"/>
    <property type="molecule type" value="Genomic_DNA"/>
</dbReference>
<keyword evidence="5" id="KW-0206">Cytoskeleton</keyword>
<comment type="subcellular location">
    <subcellularLocation>
        <location evidence="1">Cytoplasm</location>
        <location evidence="1">Cytoskeleton</location>
    </subcellularLocation>
</comment>
<comment type="similarity">
    <text evidence="2">Belongs to the BRK1 family.</text>
</comment>
<dbReference type="OrthoDB" id="1883432at2759"/>
<dbReference type="GO" id="GO:0008064">
    <property type="term" value="P:regulation of actin polymerization or depolymerization"/>
    <property type="evidence" value="ECO:0007669"/>
    <property type="project" value="TreeGrafter"/>
</dbReference>
<keyword evidence="3" id="KW-0963">Cytoplasm</keyword>
<dbReference type="GO" id="GO:0007015">
    <property type="term" value="P:actin filament organization"/>
    <property type="evidence" value="ECO:0007669"/>
    <property type="project" value="InterPro"/>
</dbReference>
<evidence type="ECO:0000256" key="5">
    <source>
        <dbReference type="ARBA" id="ARBA00023212"/>
    </source>
</evidence>
<evidence type="ECO:0000256" key="3">
    <source>
        <dbReference type="ARBA" id="ARBA00022490"/>
    </source>
</evidence>
<organism evidence="7 8">
    <name type="scientific">Adiantum capillus-veneris</name>
    <name type="common">Maidenhair fern</name>
    <dbReference type="NCBI Taxonomy" id="13818"/>
    <lineage>
        <taxon>Eukaryota</taxon>
        <taxon>Viridiplantae</taxon>
        <taxon>Streptophyta</taxon>
        <taxon>Embryophyta</taxon>
        <taxon>Tracheophyta</taxon>
        <taxon>Polypodiopsida</taxon>
        <taxon>Polypodiidae</taxon>
        <taxon>Polypodiales</taxon>
        <taxon>Pteridineae</taxon>
        <taxon>Pteridaceae</taxon>
        <taxon>Vittarioideae</taxon>
        <taxon>Adiantum</taxon>
    </lineage>
</organism>
<evidence type="ECO:0000256" key="6">
    <source>
        <dbReference type="SAM" id="Coils"/>
    </source>
</evidence>
<dbReference type="GO" id="GO:0005856">
    <property type="term" value="C:cytoskeleton"/>
    <property type="evidence" value="ECO:0007669"/>
    <property type="project" value="UniProtKB-SubCell"/>
</dbReference>
<keyword evidence="8" id="KW-1185">Reference proteome</keyword>
<keyword evidence="4 6" id="KW-0175">Coiled coil</keyword>
<protein>
    <submittedName>
        <fullName evidence="7">Uncharacterized protein</fullName>
    </submittedName>
</protein>
<dbReference type="GO" id="GO:0031209">
    <property type="term" value="C:SCAR complex"/>
    <property type="evidence" value="ECO:0007669"/>
    <property type="project" value="InterPro"/>
</dbReference>
<comment type="caution">
    <text evidence="7">The sequence shown here is derived from an EMBL/GenBank/DDBJ whole genome shotgun (WGS) entry which is preliminary data.</text>
</comment>
<dbReference type="GO" id="GO:0048870">
    <property type="term" value="P:cell motility"/>
    <property type="evidence" value="ECO:0007669"/>
    <property type="project" value="TreeGrafter"/>
</dbReference>
<evidence type="ECO:0000313" key="7">
    <source>
        <dbReference type="EMBL" id="KAI5076168.1"/>
    </source>
</evidence>
<feature type="coiled-coil region" evidence="6">
    <location>
        <begin position="49"/>
        <end position="83"/>
    </location>
</feature>
<name>A0A9D4UY61_ADICA</name>
<dbReference type="InterPro" id="IPR033378">
    <property type="entry name" value="BRICK1"/>
</dbReference>
<dbReference type="PANTHER" id="PTHR33668:SF1">
    <property type="entry name" value="PROTEIN BRICK1"/>
    <property type="match status" value="1"/>
</dbReference>
<dbReference type="AlphaFoldDB" id="A0A9D4UY61"/>
<dbReference type="Gene3D" id="1.20.5.110">
    <property type="match status" value="1"/>
</dbReference>
<dbReference type="PANTHER" id="PTHR33668">
    <property type="entry name" value="PROTEIN BRICK1"/>
    <property type="match status" value="1"/>
</dbReference>
<accession>A0A9D4UY61</accession>
<gene>
    <name evidence="7" type="ORF">GOP47_0008233</name>
</gene>
<sequence length="87" mass="9924">MRSSMARATGNSENVRMKLAVQADWDNKQFSNALSLHVKRLFEFVLQFESTTKSKLAELNEKLMSLERQLEFLEAQASSVNAGDRED</sequence>
<dbReference type="GO" id="GO:0044877">
    <property type="term" value="F:protein-containing complex binding"/>
    <property type="evidence" value="ECO:0007669"/>
    <property type="project" value="InterPro"/>
</dbReference>
<evidence type="ECO:0000313" key="8">
    <source>
        <dbReference type="Proteomes" id="UP000886520"/>
    </source>
</evidence>
<reference evidence="7" key="1">
    <citation type="submission" date="2021-01" db="EMBL/GenBank/DDBJ databases">
        <title>Adiantum capillus-veneris genome.</title>
        <authorList>
            <person name="Fang Y."/>
            <person name="Liao Q."/>
        </authorList>
    </citation>
    <scope>NUCLEOTIDE SEQUENCE</scope>
    <source>
        <strain evidence="7">H3</strain>
        <tissue evidence="7">Leaf</tissue>
    </source>
</reference>